<sequence>MVFDLLPAHRAPAHRAGSRRPPVVVGTAAARSAPVRSATVSSATVGSAPARSATVGLAAVRKAAVGSAADVLALQRTAGNRAVSGVLTAQRFAPGVAVGPVHVNHQLISVPIPAASTLQAGVPAGQRVDWSLEAGTAAIGSGTAIDTTGRVTLGADQQGGTITIKAADSTTPAATASIDVALIAAPESIASTAETGSARADEYGAAFQHTFAAPGGRSGAECEGGRVNEIFPRLPNPNGTQHRIETPFGPFTLETNNPRDVDGGWGIDASGTMTGDDNVAIGRRGLSIRPFIANASNPTPTQALPAEFTVSQDLRSVEVPTDRFRTAFATVDHKRELREDSPGAPQFVVTVNGVEHRDDYTGDAAVRNAQADAATVAVSAPGATNTVTISAESTPTGAPITFRIVGRALGCTIDPATGQLTIGTRPGTVRVRASIGRRHFDEVTVTITP</sequence>
<keyword evidence="2" id="KW-1185">Reference proteome</keyword>
<dbReference type="Proteomes" id="UP000272729">
    <property type="component" value="Unassembled WGS sequence"/>
</dbReference>
<accession>A0A495WYS5</accession>
<organism evidence="1 2">
    <name type="scientific">Saccharothrix variisporea</name>
    <dbReference type="NCBI Taxonomy" id="543527"/>
    <lineage>
        <taxon>Bacteria</taxon>
        <taxon>Bacillati</taxon>
        <taxon>Actinomycetota</taxon>
        <taxon>Actinomycetes</taxon>
        <taxon>Pseudonocardiales</taxon>
        <taxon>Pseudonocardiaceae</taxon>
        <taxon>Saccharothrix</taxon>
    </lineage>
</organism>
<dbReference type="EMBL" id="RBXR01000001">
    <property type="protein sequence ID" value="RKT66872.1"/>
    <property type="molecule type" value="Genomic_DNA"/>
</dbReference>
<proteinExistence type="predicted"/>
<comment type="caution">
    <text evidence="1">The sequence shown here is derived from an EMBL/GenBank/DDBJ whole genome shotgun (WGS) entry which is preliminary data.</text>
</comment>
<reference evidence="1 2" key="1">
    <citation type="submission" date="2018-10" db="EMBL/GenBank/DDBJ databases">
        <title>Sequencing the genomes of 1000 actinobacteria strains.</title>
        <authorList>
            <person name="Klenk H.-P."/>
        </authorList>
    </citation>
    <scope>NUCLEOTIDE SEQUENCE [LARGE SCALE GENOMIC DNA]</scope>
    <source>
        <strain evidence="1 2">DSM 43911</strain>
    </source>
</reference>
<evidence type="ECO:0000313" key="1">
    <source>
        <dbReference type="EMBL" id="RKT66872.1"/>
    </source>
</evidence>
<protein>
    <submittedName>
        <fullName evidence="1">Uncharacterized protein</fullName>
    </submittedName>
</protein>
<gene>
    <name evidence="1" type="ORF">DFJ66_0036</name>
</gene>
<dbReference type="AlphaFoldDB" id="A0A495WYS5"/>
<evidence type="ECO:0000313" key="2">
    <source>
        <dbReference type="Proteomes" id="UP000272729"/>
    </source>
</evidence>
<name>A0A495WYS5_9PSEU</name>
<dbReference type="RefSeq" id="WP_121216770.1">
    <property type="nucleotide sequence ID" value="NZ_JBIUBA010000011.1"/>
</dbReference>
<dbReference type="OrthoDB" id="9883341at2"/>